<evidence type="ECO:0000259" key="3">
    <source>
        <dbReference type="PROSITE" id="PS50891"/>
    </source>
</evidence>
<reference evidence="4" key="1">
    <citation type="submission" date="2023-05" db="EMBL/GenBank/DDBJ databases">
        <title>Genome and transcriptome analyses reveal genes involved in the formation of fine ridges on petal epidermal cells in Hibiscus trionum.</title>
        <authorList>
            <person name="Koshimizu S."/>
            <person name="Masuda S."/>
            <person name="Ishii T."/>
            <person name="Shirasu K."/>
            <person name="Hoshino A."/>
            <person name="Arita M."/>
        </authorList>
    </citation>
    <scope>NUCLEOTIDE SEQUENCE</scope>
    <source>
        <strain evidence="4">Hamamatsu line</strain>
    </source>
</reference>
<organism evidence="4 5">
    <name type="scientific">Hibiscus trionum</name>
    <name type="common">Flower of an hour</name>
    <dbReference type="NCBI Taxonomy" id="183268"/>
    <lineage>
        <taxon>Eukaryota</taxon>
        <taxon>Viridiplantae</taxon>
        <taxon>Streptophyta</taxon>
        <taxon>Embryophyta</taxon>
        <taxon>Tracheophyta</taxon>
        <taxon>Spermatophyta</taxon>
        <taxon>Magnoliopsida</taxon>
        <taxon>eudicotyledons</taxon>
        <taxon>Gunneridae</taxon>
        <taxon>Pentapetalae</taxon>
        <taxon>rosids</taxon>
        <taxon>malvids</taxon>
        <taxon>Malvales</taxon>
        <taxon>Malvaceae</taxon>
        <taxon>Malvoideae</taxon>
        <taxon>Hibiscus</taxon>
    </lineage>
</organism>
<evidence type="ECO:0000256" key="2">
    <source>
        <dbReference type="SAM" id="MobiDB-lite"/>
    </source>
</evidence>
<evidence type="ECO:0000313" key="4">
    <source>
        <dbReference type="EMBL" id="GMI74919.1"/>
    </source>
</evidence>
<dbReference type="Pfam" id="PF03195">
    <property type="entry name" value="LOB"/>
    <property type="match status" value="1"/>
</dbReference>
<gene>
    <name evidence="4" type="ORF">HRI_001161200</name>
</gene>
<evidence type="ECO:0000313" key="5">
    <source>
        <dbReference type="Proteomes" id="UP001165190"/>
    </source>
</evidence>
<feature type="domain" description="LOB" evidence="3">
    <location>
        <begin position="3"/>
        <end position="109"/>
    </location>
</feature>
<dbReference type="PANTHER" id="PTHR31304:SF64">
    <property type="entry name" value="LOB DOMAIN-CONTAINING PROTEIN 42"/>
    <property type="match status" value="1"/>
</dbReference>
<dbReference type="PROSITE" id="PS50891">
    <property type="entry name" value="LOB"/>
    <property type="match status" value="1"/>
</dbReference>
<dbReference type="PANTHER" id="PTHR31304">
    <property type="entry name" value="LOB DOMAIN-CONTAINING PROTEIN 38"/>
    <property type="match status" value="1"/>
</dbReference>
<dbReference type="EMBL" id="BSYR01000011">
    <property type="protein sequence ID" value="GMI74919.1"/>
    <property type="molecule type" value="Genomic_DNA"/>
</dbReference>
<protein>
    <submittedName>
        <fullName evidence="4">LOB domain-containing protein 42</fullName>
    </submittedName>
</protein>
<dbReference type="AlphaFoldDB" id="A0A9W7HCF0"/>
<feature type="compositionally biased region" description="Basic residues" evidence="2">
    <location>
        <begin position="152"/>
        <end position="167"/>
    </location>
</feature>
<comment type="caution">
    <text evidence="4">The sequence shown here is derived from an EMBL/GenBank/DDBJ whole genome shotgun (WGS) entry which is preliminary data.</text>
</comment>
<comment type="similarity">
    <text evidence="1">Belongs to the LOB domain-containing protein family.</text>
</comment>
<feature type="compositionally biased region" description="Polar residues" evidence="2">
    <location>
        <begin position="171"/>
        <end position="186"/>
    </location>
</feature>
<feature type="region of interest" description="Disordered" evidence="2">
    <location>
        <begin position="139"/>
        <end position="186"/>
    </location>
</feature>
<name>A0A9W7HCF0_HIBTR</name>
<proteinExistence type="inferred from homology"/>
<keyword evidence="5" id="KW-1185">Reference proteome</keyword>
<evidence type="ECO:0000256" key="1">
    <source>
        <dbReference type="ARBA" id="ARBA00005474"/>
    </source>
</evidence>
<dbReference type="InterPro" id="IPR004883">
    <property type="entry name" value="LOB"/>
</dbReference>
<accession>A0A9W7HCF0</accession>
<dbReference type="OrthoDB" id="1922547at2759"/>
<feature type="compositionally biased region" description="Basic and acidic residues" evidence="2">
    <location>
        <begin position="139"/>
        <end position="151"/>
    </location>
</feature>
<sequence>MRMSCNGCRVLRKGCSESCSIRPCLQWIHSSDSQANATLFLAKFYGRAGLLNLIEAGPQNLRPAIFRSLLYEACGRVVNPVYGSIGMLWSGNWAECQAAVEAVLKGSTITQTSSLESLEEVEEEQPIFPLKTYDIRHVSKDTKPADDDKVKTRSRARFKRSSTRAKRQVLDSPSSESSMSQLGNGSNVGLQLTLALVPEGLPE</sequence>
<dbReference type="GO" id="GO:0010468">
    <property type="term" value="P:regulation of gene expression"/>
    <property type="evidence" value="ECO:0007669"/>
    <property type="project" value="TreeGrafter"/>
</dbReference>
<dbReference type="Proteomes" id="UP001165190">
    <property type="component" value="Unassembled WGS sequence"/>
</dbReference>